<dbReference type="InterPro" id="IPR014433">
    <property type="entry name" value="CooC"/>
</dbReference>
<sequence>MTQRENNAKPIFSVCGKGGVGKTAVSALMARAFLELGPRPVLLIDADPAGGLVSAVGEKADKTLAGARDQLISTARGAGDAEKTRLAQDLDYLVMEALVEGPGYSLLAMGRMEAKGCFCPANTLLREAIDLLAEPFAMVLIDAEAGLEQIARQVTRRVTRVIALSDGSSRSVQTIDLITRMVDPSIMGVIGNRVDRVDDLGLPPNVEFLGIIPEDDQVRAFDRQGRSLWDLPSDNPALTAARAVAEKLINP</sequence>
<evidence type="ECO:0000259" key="1">
    <source>
        <dbReference type="Pfam" id="PF01656"/>
    </source>
</evidence>
<dbReference type="STRING" id="1121393.SAMN02745216_00403"/>
<dbReference type="InterPro" id="IPR050625">
    <property type="entry name" value="ParA/MinD_ATPase"/>
</dbReference>
<evidence type="ECO:0000313" key="3">
    <source>
        <dbReference type="Proteomes" id="UP000183994"/>
    </source>
</evidence>
<dbReference type="RefSeq" id="WP_073472381.1">
    <property type="nucleotide sequence ID" value="NZ_FQZU01000002.1"/>
</dbReference>
<feature type="domain" description="CobQ/CobB/MinD/ParA nucleotide binding" evidence="1">
    <location>
        <begin position="14"/>
        <end position="223"/>
    </location>
</feature>
<reference evidence="3" key="1">
    <citation type="submission" date="2016-11" db="EMBL/GenBank/DDBJ databases">
        <authorList>
            <person name="Varghese N."/>
            <person name="Submissions S."/>
        </authorList>
    </citation>
    <scope>NUCLEOTIDE SEQUENCE [LARGE SCALE GENOMIC DNA]</scope>
    <source>
        <strain evidence="3">DSM 16219</strain>
    </source>
</reference>
<dbReference type="PANTHER" id="PTHR43384:SF7">
    <property type="entry name" value="CARBON-MONOXIDE DEHYDROGENASE ACCESSORY PROTEIN"/>
    <property type="match status" value="1"/>
</dbReference>
<dbReference type="GO" id="GO:0051782">
    <property type="term" value="P:negative regulation of cell division"/>
    <property type="evidence" value="ECO:0007669"/>
    <property type="project" value="TreeGrafter"/>
</dbReference>
<dbReference type="Proteomes" id="UP000183994">
    <property type="component" value="Unassembled WGS sequence"/>
</dbReference>
<dbReference type="InterPro" id="IPR002586">
    <property type="entry name" value="CobQ/CobB/MinD/ParA_Nub-bd_dom"/>
</dbReference>
<dbReference type="SUPFAM" id="SSF52540">
    <property type="entry name" value="P-loop containing nucleoside triphosphate hydrolases"/>
    <property type="match status" value="1"/>
</dbReference>
<dbReference type="PANTHER" id="PTHR43384">
    <property type="entry name" value="SEPTUM SITE-DETERMINING PROTEIN MIND HOMOLOG, CHLOROPLASTIC-RELATED"/>
    <property type="match status" value="1"/>
</dbReference>
<dbReference type="InterPro" id="IPR027417">
    <property type="entry name" value="P-loop_NTPase"/>
</dbReference>
<dbReference type="GO" id="GO:0005524">
    <property type="term" value="F:ATP binding"/>
    <property type="evidence" value="ECO:0007669"/>
    <property type="project" value="TreeGrafter"/>
</dbReference>
<dbReference type="PIRSF" id="PIRSF005647">
    <property type="entry name" value="CooC"/>
    <property type="match status" value="1"/>
</dbReference>
<dbReference type="Gene3D" id="3.40.50.300">
    <property type="entry name" value="P-loop containing nucleotide triphosphate hydrolases"/>
    <property type="match status" value="1"/>
</dbReference>
<accession>A0A1M6DLM2</accession>
<dbReference type="GO" id="GO:0009898">
    <property type="term" value="C:cytoplasmic side of plasma membrane"/>
    <property type="evidence" value="ECO:0007669"/>
    <property type="project" value="TreeGrafter"/>
</dbReference>
<keyword evidence="3" id="KW-1185">Reference proteome</keyword>
<dbReference type="GO" id="GO:0016887">
    <property type="term" value="F:ATP hydrolysis activity"/>
    <property type="evidence" value="ECO:0007669"/>
    <property type="project" value="TreeGrafter"/>
</dbReference>
<dbReference type="Pfam" id="PF01656">
    <property type="entry name" value="CbiA"/>
    <property type="match status" value="1"/>
</dbReference>
<dbReference type="GO" id="GO:0005829">
    <property type="term" value="C:cytosol"/>
    <property type="evidence" value="ECO:0007669"/>
    <property type="project" value="TreeGrafter"/>
</dbReference>
<proteinExistence type="predicted"/>
<organism evidence="2 3">
    <name type="scientific">Desulfatibacillum alkenivorans DSM 16219</name>
    <dbReference type="NCBI Taxonomy" id="1121393"/>
    <lineage>
        <taxon>Bacteria</taxon>
        <taxon>Pseudomonadati</taxon>
        <taxon>Thermodesulfobacteriota</taxon>
        <taxon>Desulfobacteria</taxon>
        <taxon>Desulfobacterales</taxon>
        <taxon>Desulfatibacillaceae</taxon>
        <taxon>Desulfatibacillum</taxon>
    </lineage>
</organism>
<protein>
    <submittedName>
        <fullName evidence="2">CO dehydrogenase maturation factor</fullName>
    </submittedName>
</protein>
<dbReference type="AlphaFoldDB" id="A0A1M6DLM2"/>
<name>A0A1M6DLM2_9BACT</name>
<dbReference type="OrthoDB" id="7346657at2"/>
<evidence type="ECO:0000313" key="2">
    <source>
        <dbReference type="EMBL" id="SHI74217.1"/>
    </source>
</evidence>
<dbReference type="EMBL" id="FQZU01000002">
    <property type="protein sequence ID" value="SHI74217.1"/>
    <property type="molecule type" value="Genomic_DNA"/>
</dbReference>
<gene>
    <name evidence="2" type="ORF">SAMN02745216_00403</name>
</gene>